<feature type="signal peptide" evidence="2">
    <location>
        <begin position="1"/>
        <end position="20"/>
    </location>
</feature>
<gene>
    <name evidence="3" type="ordered locus">Caka_0971</name>
</gene>
<dbReference type="GO" id="GO:0016787">
    <property type="term" value="F:hydrolase activity"/>
    <property type="evidence" value="ECO:0007669"/>
    <property type="project" value="UniProtKB-KW"/>
</dbReference>
<dbReference type="eggNOG" id="COG3525">
    <property type="taxonomic scope" value="Bacteria"/>
</dbReference>
<dbReference type="AlphaFoldDB" id="D5ER00"/>
<dbReference type="InterPro" id="IPR029018">
    <property type="entry name" value="Hex-like_dom2"/>
</dbReference>
<evidence type="ECO:0000256" key="2">
    <source>
        <dbReference type="SAM" id="SignalP"/>
    </source>
</evidence>
<dbReference type="GO" id="GO:0005975">
    <property type="term" value="P:carbohydrate metabolic process"/>
    <property type="evidence" value="ECO:0007669"/>
    <property type="project" value="UniProtKB-ARBA"/>
</dbReference>
<organism evidence="3 4">
    <name type="scientific">Coraliomargarita akajimensis (strain DSM 45221 / IAM 15411 / JCM 23193 / KCTC 12865 / 04OKA010-24)</name>
    <dbReference type="NCBI Taxonomy" id="583355"/>
    <lineage>
        <taxon>Bacteria</taxon>
        <taxon>Pseudomonadati</taxon>
        <taxon>Verrucomicrobiota</taxon>
        <taxon>Opitutia</taxon>
        <taxon>Puniceicoccales</taxon>
        <taxon>Coraliomargaritaceae</taxon>
        <taxon>Coraliomargarita</taxon>
    </lineage>
</organism>
<dbReference type="SUPFAM" id="SSF55545">
    <property type="entry name" value="beta-N-acetylhexosaminidase-like domain"/>
    <property type="match status" value="1"/>
</dbReference>
<evidence type="ECO:0000313" key="3">
    <source>
        <dbReference type="EMBL" id="ADE53993.1"/>
    </source>
</evidence>
<dbReference type="KEGG" id="caa:Caka_0971"/>
<evidence type="ECO:0008006" key="5">
    <source>
        <dbReference type="Google" id="ProtNLM"/>
    </source>
</evidence>
<evidence type="ECO:0000256" key="1">
    <source>
        <dbReference type="ARBA" id="ARBA00022801"/>
    </source>
</evidence>
<proteinExistence type="predicted"/>
<evidence type="ECO:0000313" key="4">
    <source>
        <dbReference type="Proteomes" id="UP000000925"/>
    </source>
</evidence>
<accession>D5ER00</accession>
<dbReference type="STRING" id="583355.Caka_0971"/>
<sequence length="712" mass="82187">MLRIPFILLLLTGSSLVASSYQIVDDSPQLQFGLTQLQAAIDDKSVDVSVEFAEDAELGEQAFQIKSDGGTIKVQGGDALGLMYATQELAERIRMGDDPGELAVDAAPFIKRRGLKMNIPLDARCPSYDDSGTAARMNVEQVWSTDFWHGFLDRMAEHRYNTLTLWSNHPFTAMLQLDDYPEVALEDVAVPTYELDDWILPQYKQAELQDPKNYRIVKKMTMAEKVEFWRHVMRYAKERGIDIYFITWNIWVHGAEGKYGINTSQTNPKTIAYMRESVKQFVLTYPDLKGIGITCGEHMQNKLEGEHSVEKWMWATYGLGIQDAKAEQPGRKVDFIHRVWYSGMDVMMDDFISKYPDTINLGFKYARARLYSIPNPPFFKEQLQADCEQYDIGCWMNLRNDDIFCFRWGDPDYVRAYMQNLPPEPILAGYHMGSDGYVWGREFTSLDPESPRQLEIDKHWYKFMLWGRLGYDPGLDRTFFERQMELRFENVDAVQLYATWQTASKIVPLINVWHWRDWDHMWSPEACTSKKEGYHSVDHFIEYWPLAGQGMQSIRDYVKQPTADATSPLDVADQLDQLADETLRGVERIATQSSDKAFRQTCADLQAFAYLGAYYADKIRGSTAVHQFRVSGNEQVREDAILYLEHALVHWKEYAEVASSQYATQLLARTSYLDWNGSLLESAKRDIEIAREAKHQEFPESVDHSRAKLFGH</sequence>
<protein>
    <recommendedName>
        <fullName evidence="5">Carbohydrate-binding family 6 protein</fullName>
    </recommendedName>
</protein>
<dbReference type="Proteomes" id="UP000000925">
    <property type="component" value="Chromosome"/>
</dbReference>
<dbReference type="RefSeq" id="WP_013042717.1">
    <property type="nucleotide sequence ID" value="NC_014008.1"/>
</dbReference>
<keyword evidence="1" id="KW-0378">Hydrolase</keyword>
<reference evidence="3 4" key="1">
    <citation type="journal article" date="2010" name="Stand. Genomic Sci.">
        <title>Complete genome sequence of Coraliomargarita akajimensis type strain (04OKA010-24).</title>
        <authorList>
            <person name="Mavromatis K."/>
            <person name="Abt B."/>
            <person name="Brambilla E."/>
            <person name="Lapidus A."/>
            <person name="Copeland A."/>
            <person name="Deshpande S."/>
            <person name="Nolan M."/>
            <person name="Lucas S."/>
            <person name="Tice H."/>
            <person name="Cheng J.F."/>
            <person name="Han C."/>
            <person name="Detter J.C."/>
            <person name="Woyke T."/>
            <person name="Goodwin L."/>
            <person name="Pitluck S."/>
            <person name="Held B."/>
            <person name="Brettin T."/>
            <person name="Tapia R."/>
            <person name="Ivanova N."/>
            <person name="Mikhailova N."/>
            <person name="Pati A."/>
            <person name="Liolios K."/>
            <person name="Chen A."/>
            <person name="Palaniappan K."/>
            <person name="Land M."/>
            <person name="Hauser L."/>
            <person name="Chang Y.J."/>
            <person name="Jeffries C.D."/>
            <person name="Rohde M."/>
            <person name="Goker M."/>
            <person name="Bristow J."/>
            <person name="Eisen J.A."/>
            <person name="Markowitz V."/>
            <person name="Hugenholtz P."/>
            <person name="Klenk H.P."/>
            <person name="Kyrpides N.C."/>
        </authorList>
    </citation>
    <scope>NUCLEOTIDE SEQUENCE [LARGE SCALE GENOMIC DNA]</scope>
    <source>
        <strain evidence="4">DSM 45221 / IAM 15411 / JCM 23193 / KCTC 12865</strain>
    </source>
</reference>
<keyword evidence="2" id="KW-0732">Signal</keyword>
<dbReference type="OrthoDB" id="99887at2"/>
<keyword evidence="4" id="KW-1185">Reference proteome</keyword>
<dbReference type="HOGENOM" id="CLU_387689_0_0_0"/>
<name>D5ER00_CORAD</name>
<dbReference type="EMBL" id="CP001998">
    <property type="protein sequence ID" value="ADE53993.1"/>
    <property type="molecule type" value="Genomic_DNA"/>
</dbReference>
<feature type="chain" id="PRO_5003071687" description="Carbohydrate-binding family 6 protein" evidence="2">
    <location>
        <begin position="21"/>
        <end position="712"/>
    </location>
</feature>